<evidence type="ECO:0000256" key="3">
    <source>
        <dbReference type="ARBA" id="ARBA00004991"/>
    </source>
</evidence>
<dbReference type="InterPro" id="IPR029063">
    <property type="entry name" value="SAM-dependent_MTases_sf"/>
</dbReference>
<evidence type="ECO:0000256" key="13">
    <source>
        <dbReference type="ARBA" id="ARBA00023136"/>
    </source>
</evidence>
<sequence length="581" mass="64757">MSDDFETVHAPSLTDSADPAPVPAPSAHVPAPVPAPTPAPNISISISAPLPGSTPAAAAGGSSGAGASGGAKANKSDPIYAQIKTEGPDSPNAYAGVAPGGKVRLTNYPAIRNAPLPYEGSGSFSNLHLALAYLFTPAILLRVIPFVKASWVPWWLYFVLVLLTGIPVTIAYWTIMSTIGPRKNEKVNLPGRPIEYYMDIKDPGLKKKYHGNNKIPMQIFYDAYFEQKIDLKHDIMDVLEFRWDWASMQFTPELFRYVFFNFIPDVLMHTARQDETQVRDTYDRGNDFYEWFLGPQMIYTSGIITDIEREETLEQLQDNKLALVCAKLALKPSDTVLDIGCGWGTFTAFAAKNFGCDVTGVTLAKEQAAFGNERIKKAGVGPSKARILCLDYRDIPQAKGKYNKIVTLEMAEHVGVRHYGKFLANVYDLLEDDGLLLFQVAGLRPQWQFWDVIWGLFMNKYVFPGADASLHVGWVITQLEKAGFEVRSCDVLGVHYSATIDRWLKNWKANEDKVKGKYGEKWWRVWLYFLASSVIIAREGGSSLFQITLHKNLNAFHRVEGVLTHAGIHPKPPREFVSVYK</sequence>
<evidence type="ECO:0000256" key="15">
    <source>
        <dbReference type="SAM" id="MobiDB-lite"/>
    </source>
</evidence>
<gene>
    <name evidence="18" type="ORF">A4X03_0g917</name>
    <name evidence="17" type="ORF">JKIAZH3_G4303</name>
</gene>
<feature type="compositionally biased region" description="Low complexity" evidence="15">
    <location>
        <begin position="47"/>
        <end position="60"/>
    </location>
</feature>
<dbReference type="GO" id="GO:0016020">
    <property type="term" value="C:membrane"/>
    <property type="evidence" value="ECO:0007669"/>
    <property type="project" value="UniProtKB-SubCell"/>
</dbReference>
<evidence type="ECO:0000256" key="5">
    <source>
        <dbReference type="ARBA" id="ARBA00022516"/>
    </source>
</evidence>
<evidence type="ECO:0000256" key="9">
    <source>
        <dbReference type="ARBA" id="ARBA00022692"/>
    </source>
</evidence>
<feature type="transmembrane region" description="Helical" evidence="16">
    <location>
        <begin position="154"/>
        <end position="175"/>
    </location>
</feature>
<dbReference type="Gene3D" id="3.40.50.150">
    <property type="entry name" value="Vaccinia Virus protein VP39"/>
    <property type="match status" value="1"/>
</dbReference>
<dbReference type="Proteomes" id="UP000836402">
    <property type="component" value="Unassembled WGS sequence"/>
</dbReference>
<evidence type="ECO:0000256" key="16">
    <source>
        <dbReference type="SAM" id="Phobius"/>
    </source>
</evidence>
<accession>A0A177VF75</accession>
<dbReference type="PANTHER" id="PTHR45197:SF1">
    <property type="entry name" value="SPHINGOLIPID C9-METHYLTRANSFERASE A-RELATED"/>
    <property type="match status" value="1"/>
</dbReference>
<comment type="subcellular location">
    <subcellularLocation>
        <location evidence="1">Membrane</location>
        <topology evidence="1">Multi-pass membrane protein</topology>
    </subcellularLocation>
</comment>
<dbReference type="Pfam" id="PF02353">
    <property type="entry name" value="CMAS"/>
    <property type="match status" value="1"/>
</dbReference>
<evidence type="ECO:0000313" key="20">
    <source>
        <dbReference type="Proteomes" id="UP000836402"/>
    </source>
</evidence>
<evidence type="ECO:0000256" key="4">
    <source>
        <dbReference type="ARBA" id="ARBA00010815"/>
    </source>
</evidence>
<protein>
    <recommendedName>
        <fullName evidence="14">sphingolipid C(9)-methyltransferase</fullName>
        <ecNumber evidence="14">2.1.1.317</ecNumber>
    </recommendedName>
</protein>
<organism evidence="18 19">
    <name type="scientific">Tilletia caries</name>
    <name type="common">wheat bunt fungus</name>
    <dbReference type="NCBI Taxonomy" id="13290"/>
    <lineage>
        <taxon>Eukaryota</taxon>
        <taxon>Fungi</taxon>
        <taxon>Dikarya</taxon>
        <taxon>Basidiomycota</taxon>
        <taxon>Ustilaginomycotina</taxon>
        <taxon>Exobasidiomycetes</taxon>
        <taxon>Tilletiales</taxon>
        <taxon>Tilletiaceae</taxon>
        <taxon>Tilletia</taxon>
    </lineage>
</organism>
<keyword evidence="8" id="KW-0949">S-adenosyl-L-methionine</keyword>
<reference evidence="18" key="1">
    <citation type="submission" date="2016-04" db="EMBL/GenBank/DDBJ databases">
        <authorList>
            <person name="Nguyen H.D."/>
            <person name="Kesanakurti P."/>
            <person name="Cullis J."/>
            <person name="Levesque C.A."/>
            <person name="Hambleton S."/>
        </authorList>
    </citation>
    <scope>NUCLEOTIDE SEQUENCE</scope>
    <source>
        <strain evidence="18">DAOMC 238032</strain>
    </source>
</reference>
<dbReference type="EC" id="2.1.1.317" evidence="14"/>
<feature type="region of interest" description="Disordered" evidence="15">
    <location>
        <begin position="1"/>
        <end position="74"/>
    </location>
</feature>
<keyword evidence="9 16" id="KW-0812">Transmembrane</keyword>
<dbReference type="PANTHER" id="PTHR45197">
    <property type="entry name" value="SYNTHASE, PUTATIVE (AFU_ORTHOLOGUE AFUA_7G04190)-RELATED"/>
    <property type="match status" value="1"/>
</dbReference>
<keyword evidence="12" id="KW-0443">Lipid metabolism</keyword>
<evidence type="ECO:0000256" key="14">
    <source>
        <dbReference type="ARBA" id="ARBA00039020"/>
    </source>
</evidence>
<comment type="pathway">
    <text evidence="3">Sphingolipid metabolism.</text>
</comment>
<dbReference type="GO" id="GO:0032259">
    <property type="term" value="P:methylation"/>
    <property type="evidence" value="ECO:0007669"/>
    <property type="project" value="UniProtKB-KW"/>
</dbReference>
<proteinExistence type="inferred from homology"/>
<evidence type="ECO:0000256" key="12">
    <source>
        <dbReference type="ARBA" id="ARBA00023098"/>
    </source>
</evidence>
<dbReference type="EMBL" id="CAJHJG010000371">
    <property type="protein sequence ID" value="CAD6901813.1"/>
    <property type="molecule type" value="Genomic_DNA"/>
</dbReference>
<evidence type="ECO:0000256" key="10">
    <source>
        <dbReference type="ARBA" id="ARBA00022919"/>
    </source>
</evidence>
<dbReference type="AlphaFoldDB" id="A0A177VF75"/>
<evidence type="ECO:0000256" key="11">
    <source>
        <dbReference type="ARBA" id="ARBA00022989"/>
    </source>
</evidence>
<name>A0A177VF75_9BASI</name>
<evidence type="ECO:0000256" key="8">
    <source>
        <dbReference type="ARBA" id="ARBA00022691"/>
    </source>
</evidence>
<dbReference type="SUPFAM" id="SSF53335">
    <property type="entry name" value="S-adenosyl-L-methionine-dependent methyltransferases"/>
    <property type="match status" value="1"/>
</dbReference>
<evidence type="ECO:0000313" key="19">
    <source>
        <dbReference type="Proteomes" id="UP000077671"/>
    </source>
</evidence>
<evidence type="ECO:0000313" key="17">
    <source>
        <dbReference type="EMBL" id="CAD6901813.1"/>
    </source>
</evidence>
<evidence type="ECO:0000313" key="18">
    <source>
        <dbReference type="EMBL" id="KAE8264474.1"/>
    </source>
</evidence>
<dbReference type="Proteomes" id="UP000077671">
    <property type="component" value="Unassembled WGS sequence"/>
</dbReference>
<dbReference type="GO" id="GO:0008168">
    <property type="term" value="F:methyltransferase activity"/>
    <property type="evidence" value="ECO:0007669"/>
    <property type="project" value="UniProtKB-KW"/>
</dbReference>
<dbReference type="InterPro" id="IPR052290">
    <property type="entry name" value="Sphingo_C9-MT"/>
</dbReference>
<keyword evidence="5" id="KW-0444">Lipid biosynthesis</keyword>
<dbReference type="EMBL" id="LWDD02000065">
    <property type="protein sequence ID" value="KAE8264474.1"/>
    <property type="molecule type" value="Genomic_DNA"/>
</dbReference>
<evidence type="ECO:0000256" key="2">
    <source>
        <dbReference type="ARBA" id="ARBA00004760"/>
    </source>
</evidence>
<comment type="caution">
    <text evidence="18">The sequence shown here is derived from an EMBL/GenBank/DDBJ whole genome shotgun (WGS) entry which is preliminary data.</text>
</comment>
<dbReference type="GO" id="GO:0006665">
    <property type="term" value="P:sphingolipid metabolic process"/>
    <property type="evidence" value="ECO:0007669"/>
    <property type="project" value="UniProtKB-KW"/>
</dbReference>
<keyword evidence="6" id="KW-0489">Methyltransferase</keyword>
<keyword evidence="10" id="KW-0746">Sphingolipid metabolism</keyword>
<comment type="pathway">
    <text evidence="2">Lipid metabolism; sphingolipid metabolism.</text>
</comment>
<feature type="transmembrane region" description="Helical" evidence="16">
    <location>
        <begin position="127"/>
        <end position="148"/>
    </location>
</feature>
<dbReference type="CDD" id="cd02440">
    <property type="entry name" value="AdoMet_MTases"/>
    <property type="match status" value="1"/>
</dbReference>
<keyword evidence="13 16" id="KW-0472">Membrane</keyword>
<evidence type="ECO:0000256" key="1">
    <source>
        <dbReference type="ARBA" id="ARBA00004141"/>
    </source>
</evidence>
<evidence type="ECO:0000256" key="6">
    <source>
        <dbReference type="ARBA" id="ARBA00022603"/>
    </source>
</evidence>
<comment type="similarity">
    <text evidence="4">Belongs to the CFA/CMAS family.</text>
</comment>
<reference evidence="18" key="2">
    <citation type="journal article" date="2019" name="IMA Fungus">
        <title>Genome sequencing and comparison of five Tilletia species to identify candidate genes for the detection of regulated species infecting wheat.</title>
        <authorList>
            <person name="Nguyen H.D.T."/>
            <person name="Sultana T."/>
            <person name="Kesanakurti P."/>
            <person name="Hambleton S."/>
        </authorList>
    </citation>
    <scope>NUCLEOTIDE SEQUENCE</scope>
    <source>
        <strain evidence="18">DAOMC 238032</strain>
    </source>
</reference>
<keyword evidence="7" id="KW-0808">Transferase</keyword>
<keyword evidence="20" id="KW-1185">Reference proteome</keyword>
<keyword evidence="11 16" id="KW-1133">Transmembrane helix</keyword>
<evidence type="ECO:0000256" key="7">
    <source>
        <dbReference type="ARBA" id="ARBA00022679"/>
    </source>
</evidence>
<reference evidence="17" key="3">
    <citation type="submission" date="2020-10" db="EMBL/GenBank/DDBJ databases">
        <authorList>
            <person name="Sedaghatjoo S."/>
        </authorList>
    </citation>
    <scope>NUCLEOTIDE SEQUENCE</scope>
    <source>
        <strain evidence="17">AZH3</strain>
    </source>
</reference>